<keyword evidence="3" id="KW-1185">Reference proteome</keyword>
<protein>
    <submittedName>
        <fullName evidence="2">Helix-turn-helix domain-containing protein</fullName>
    </submittedName>
</protein>
<dbReference type="Pfam" id="PF19054">
    <property type="entry name" value="DUF5753"/>
    <property type="match status" value="1"/>
</dbReference>
<evidence type="ECO:0000313" key="3">
    <source>
        <dbReference type="Proteomes" id="UP001596220"/>
    </source>
</evidence>
<dbReference type="EMBL" id="JBHSQO010000014">
    <property type="protein sequence ID" value="MFC6090891.1"/>
    <property type="molecule type" value="Genomic_DNA"/>
</dbReference>
<gene>
    <name evidence="2" type="ORF">ACFP3R_16550</name>
</gene>
<dbReference type="Proteomes" id="UP001596220">
    <property type="component" value="Unassembled WGS sequence"/>
</dbReference>
<organism evidence="2 3">
    <name type="scientific">Saccharothrix lopnurensis</name>
    <dbReference type="NCBI Taxonomy" id="1670621"/>
    <lineage>
        <taxon>Bacteria</taxon>
        <taxon>Bacillati</taxon>
        <taxon>Actinomycetota</taxon>
        <taxon>Actinomycetes</taxon>
        <taxon>Pseudonocardiales</taxon>
        <taxon>Pseudonocardiaceae</taxon>
        <taxon>Saccharothrix</taxon>
    </lineage>
</organism>
<proteinExistence type="predicted"/>
<sequence length="284" mass="31306">MGESPSPTILRVRLGQQLRDLARSAGHTPQAVAHHLGLNPSTISKIYNGRQVVRVSAVRSLAALCGAEEQLTAELVEVARAASQPGWWAAYSDTVAEWFRQLLGLEQAASVIMIYEIQFIPGLLQTEAYIRATTRRARPDIAAEELERLVAFRMARQQHLHDDGTPRMTIVLDEAVLCRPVGGPAVWRAQLERLVEVAEQPDVTLLVLPFAAGEHPLMGSAAKLLKFDSEPSLDTVYLENDRSGQLLRSSAEVSDYTKRFARLVEQAATADESHKMLVTLATHL</sequence>
<dbReference type="CDD" id="cd00093">
    <property type="entry name" value="HTH_XRE"/>
    <property type="match status" value="1"/>
</dbReference>
<dbReference type="InterPro" id="IPR010982">
    <property type="entry name" value="Lambda_DNA-bd_dom_sf"/>
</dbReference>
<reference evidence="3" key="1">
    <citation type="journal article" date="2019" name="Int. J. Syst. Evol. Microbiol.">
        <title>The Global Catalogue of Microorganisms (GCM) 10K type strain sequencing project: providing services to taxonomists for standard genome sequencing and annotation.</title>
        <authorList>
            <consortium name="The Broad Institute Genomics Platform"/>
            <consortium name="The Broad Institute Genome Sequencing Center for Infectious Disease"/>
            <person name="Wu L."/>
            <person name="Ma J."/>
        </authorList>
    </citation>
    <scope>NUCLEOTIDE SEQUENCE [LARGE SCALE GENOMIC DNA]</scope>
    <source>
        <strain evidence="3">CGMCC 4.7246</strain>
    </source>
</reference>
<dbReference type="InterPro" id="IPR001387">
    <property type="entry name" value="Cro/C1-type_HTH"/>
</dbReference>
<dbReference type="Pfam" id="PF13560">
    <property type="entry name" value="HTH_31"/>
    <property type="match status" value="1"/>
</dbReference>
<dbReference type="SMART" id="SM00530">
    <property type="entry name" value="HTH_XRE"/>
    <property type="match status" value="1"/>
</dbReference>
<comment type="caution">
    <text evidence="2">The sequence shown here is derived from an EMBL/GenBank/DDBJ whole genome shotgun (WGS) entry which is preliminary data.</text>
</comment>
<evidence type="ECO:0000259" key="1">
    <source>
        <dbReference type="PROSITE" id="PS50943"/>
    </source>
</evidence>
<dbReference type="SUPFAM" id="SSF47413">
    <property type="entry name" value="lambda repressor-like DNA-binding domains"/>
    <property type="match status" value="1"/>
</dbReference>
<feature type="domain" description="HTH cro/C1-type" evidence="1">
    <location>
        <begin position="18"/>
        <end position="71"/>
    </location>
</feature>
<dbReference type="Gene3D" id="1.10.260.40">
    <property type="entry name" value="lambda repressor-like DNA-binding domains"/>
    <property type="match status" value="1"/>
</dbReference>
<dbReference type="PROSITE" id="PS50943">
    <property type="entry name" value="HTH_CROC1"/>
    <property type="match status" value="1"/>
</dbReference>
<accession>A0ABW1P5S8</accession>
<name>A0ABW1P5S8_9PSEU</name>
<evidence type="ECO:0000313" key="2">
    <source>
        <dbReference type="EMBL" id="MFC6090891.1"/>
    </source>
</evidence>
<dbReference type="InterPro" id="IPR043917">
    <property type="entry name" value="DUF5753"/>
</dbReference>
<dbReference type="RefSeq" id="WP_380637091.1">
    <property type="nucleotide sequence ID" value="NZ_JBHSQO010000014.1"/>
</dbReference>